<dbReference type="Proteomes" id="UP000034072">
    <property type="component" value="Unassembled WGS sequence"/>
</dbReference>
<reference evidence="2 3" key="1">
    <citation type="journal article" date="2015" name="Nature">
        <title>rRNA introns, odd ribosomes, and small enigmatic genomes across a large radiation of phyla.</title>
        <authorList>
            <person name="Brown C.T."/>
            <person name="Hug L.A."/>
            <person name="Thomas B.C."/>
            <person name="Sharon I."/>
            <person name="Castelle C.J."/>
            <person name="Singh A."/>
            <person name="Wilkins M.J."/>
            <person name="Williams K.H."/>
            <person name="Banfield J.F."/>
        </authorList>
    </citation>
    <scope>NUCLEOTIDE SEQUENCE [LARGE SCALE GENOMIC DNA]</scope>
</reference>
<evidence type="ECO:0000313" key="2">
    <source>
        <dbReference type="EMBL" id="KKR40886.1"/>
    </source>
</evidence>
<evidence type="ECO:0000256" key="1">
    <source>
        <dbReference type="SAM" id="Coils"/>
    </source>
</evidence>
<dbReference type="EMBL" id="LBXZ01000003">
    <property type="protein sequence ID" value="KKR40886.1"/>
    <property type="molecule type" value="Genomic_DNA"/>
</dbReference>
<feature type="coiled-coil region" evidence="1">
    <location>
        <begin position="129"/>
        <end position="175"/>
    </location>
</feature>
<protein>
    <submittedName>
        <fullName evidence="2">Uncharacterized protein</fullName>
    </submittedName>
</protein>
<accession>A0A0G0QU64</accession>
<name>A0A0G0QU64_9BACT</name>
<organism evidence="2 3">
    <name type="scientific">Candidatus Yanofskybacteria bacterium GW2011_GWE2_40_11</name>
    <dbReference type="NCBI Taxonomy" id="1619033"/>
    <lineage>
        <taxon>Bacteria</taxon>
        <taxon>Candidatus Yanofskyibacteriota</taxon>
    </lineage>
</organism>
<sequence>MQTGKRKDLGPDGLYGFLKNLLPESKFTIAELTGLANRELLKQNLFDVSTQSVYKVVVRMMGKGLVSVASSSIDKRNRSFVAKFIREAPIGLLVIDKTPPTSENVTKLMAEVGDKIEVETAVAKTTVISKEISERIAALNKMKEELDQLLAGDVISETREKLNQLRSEIEALAELAGAIVCFDCKLKREKMTTDRVMLFNASDRLKAREARLAADALRGGPAAVVHSK</sequence>
<evidence type="ECO:0000313" key="3">
    <source>
        <dbReference type="Proteomes" id="UP000034072"/>
    </source>
</evidence>
<proteinExistence type="predicted"/>
<comment type="caution">
    <text evidence="2">The sequence shown here is derived from an EMBL/GenBank/DDBJ whole genome shotgun (WGS) entry which is preliminary data.</text>
</comment>
<gene>
    <name evidence="2" type="ORF">UT75_C0003G0016</name>
</gene>
<dbReference type="AlphaFoldDB" id="A0A0G0QU64"/>
<keyword evidence="1" id="KW-0175">Coiled coil</keyword>